<feature type="domain" description="TLDc" evidence="6">
    <location>
        <begin position="282"/>
        <end position="445"/>
    </location>
</feature>
<keyword evidence="8" id="KW-1185">Reference proteome</keyword>
<comment type="similarity">
    <text evidence="2">Belongs to the OXR1 family.</text>
</comment>
<evidence type="ECO:0000256" key="5">
    <source>
        <dbReference type="SAM" id="MobiDB-lite"/>
    </source>
</evidence>
<organism evidence="7">
    <name type="scientific">Triticum aestivum</name>
    <name type="common">Wheat</name>
    <dbReference type="NCBI Taxonomy" id="4565"/>
    <lineage>
        <taxon>Eukaryota</taxon>
        <taxon>Viridiplantae</taxon>
        <taxon>Streptophyta</taxon>
        <taxon>Embryophyta</taxon>
        <taxon>Tracheophyta</taxon>
        <taxon>Spermatophyta</taxon>
        <taxon>Magnoliopsida</taxon>
        <taxon>Liliopsida</taxon>
        <taxon>Poales</taxon>
        <taxon>Poaceae</taxon>
        <taxon>BOP clade</taxon>
        <taxon>Pooideae</taxon>
        <taxon>Triticodae</taxon>
        <taxon>Triticeae</taxon>
        <taxon>Triticinae</taxon>
        <taxon>Triticum</taxon>
    </lineage>
</organism>
<reference evidence="7" key="2">
    <citation type="submission" date="2018-10" db="UniProtKB">
        <authorList>
            <consortium name="EnsemblPlants"/>
        </authorList>
    </citation>
    <scope>IDENTIFICATION</scope>
</reference>
<dbReference type="Pfam" id="PF07534">
    <property type="entry name" value="TLD"/>
    <property type="match status" value="1"/>
</dbReference>
<accession>A0A3B6NUA6</accession>
<feature type="region of interest" description="Disordered" evidence="5">
    <location>
        <begin position="199"/>
        <end position="218"/>
    </location>
</feature>
<evidence type="ECO:0000313" key="7">
    <source>
        <dbReference type="EnsemblPlants" id="TraesCS6A02G300200.1"/>
    </source>
</evidence>
<dbReference type="PANTHER" id="PTHR23354:SF62">
    <property type="entry name" value="MUSTARD, ISOFORM V"/>
    <property type="match status" value="1"/>
</dbReference>
<dbReference type="SMART" id="SM00584">
    <property type="entry name" value="TLDc"/>
    <property type="match status" value="1"/>
</dbReference>
<evidence type="ECO:0000256" key="4">
    <source>
        <dbReference type="ARBA" id="ARBA00040604"/>
    </source>
</evidence>
<dbReference type="Gramene" id="TraesCAD_scaffold_038149_01G000200.1">
    <property type="protein sequence ID" value="TraesCAD_scaffold_038149_01G000200.1"/>
    <property type="gene ID" value="TraesCAD_scaffold_038149_01G000200"/>
</dbReference>
<evidence type="ECO:0000256" key="1">
    <source>
        <dbReference type="ARBA" id="ARBA00004173"/>
    </source>
</evidence>
<reference evidence="7" key="1">
    <citation type="submission" date="2018-08" db="EMBL/GenBank/DDBJ databases">
        <authorList>
            <person name="Rossello M."/>
        </authorList>
    </citation>
    <scope>NUCLEOTIDE SEQUENCE [LARGE SCALE GENOMIC DNA]</scope>
    <source>
        <strain evidence="7">cv. Chinese Spring</strain>
    </source>
</reference>
<dbReference type="Gramene" id="TraesCLE_scaffold_110493_01G000100.1">
    <property type="protein sequence ID" value="TraesCLE_scaffold_110493_01G000100.1"/>
    <property type="gene ID" value="TraesCLE_scaffold_110493_01G000100"/>
</dbReference>
<evidence type="ECO:0000256" key="3">
    <source>
        <dbReference type="ARBA" id="ARBA00023128"/>
    </source>
</evidence>
<dbReference type="EnsemblPlants" id="TraesCS6A02G300200.1">
    <property type="protein sequence ID" value="TraesCS6A02G300200.1"/>
    <property type="gene ID" value="TraesCS6A02G300200"/>
</dbReference>
<dbReference type="Proteomes" id="UP000019116">
    <property type="component" value="Chromosome 6A"/>
</dbReference>
<name>A0A3B6NUA6_WHEAT</name>
<dbReference type="PaxDb" id="4565-Traes_6AL_69D1A2A38.2"/>
<proteinExistence type="inferred from homology"/>
<comment type="subcellular location">
    <subcellularLocation>
        <location evidence="1">Mitochondrion</location>
    </subcellularLocation>
</comment>
<keyword evidence="3" id="KW-0496">Mitochondrion</keyword>
<dbReference type="GO" id="GO:0005739">
    <property type="term" value="C:mitochondrion"/>
    <property type="evidence" value="ECO:0007669"/>
    <property type="project" value="UniProtKB-SubCell"/>
</dbReference>
<feature type="compositionally biased region" description="Basic and acidic residues" evidence="5">
    <location>
        <begin position="150"/>
        <end position="160"/>
    </location>
</feature>
<sequence length="467" mass="51649">MICFALSYLFRTCELYRMIYVHGLHGFESPHLRCVDIRQPKTRGGSIDPNIKHLISSKKKHLPSSPARVVCPRTVFLPANNANLSFSFLSFFFSANNTKLYPVFCTHPSILPSSHTTEKKIPIQSRTGSPPNGKRKAHPQEADEEQEKSEDDKDSDHNSDNPDGPDTSSFRAFMISFLSPSSSFNDSREIIPEQSEEMGYPTLTPVGKTNKGKTGLLSRGKHSIGKIINKAARMSGFKQSSEPKIDKEVVNHAESVAPALELEGPNEVNSLTNMPVMSEPSVLLSETMRSTLYSSLPILAQGRSWVLLYSTLRHGISLSTLYRRSLLCPGYSLLVVGDRKGAVFGGLVEAPLQPTSTKKYQGTNNCFVFTNLHSDPAIYWPTGANKYYTVCSADYLALGGGGHFALYLDSDLLSGSSSNSETFNNQCLSHSPDFAVKDVELWGFVYPSRYEEMLKLCSTEKPGVCRF</sequence>
<dbReference type="PANTHER" id="PTHR23354">
    <property type="entry name" value="NUCLEOLAR PROTEIN 7/ESTROGEN RECEPTOR COACTIVATOR-RELATED"/>
    <property type="match status" value="1"/>
</dbReference>
<dbReference type="SMR" id="A0A3B6NUA6"/>
<dbReference type="Gramene" id="TraesCS6A03G0788100.2">
    <property type="protein sequence ID" value="TraesCS6A03G0788100.2.CDS"/>
    <property type="gene ID" value="TraesCS6A03G0788100"/>
</dbReference>
<dbReference type="Gramene" id="TraesCS6A02G300200.1">
    <property type="protein sequence ID" value="TraesCS6A02G300200.1"/>
    <property type="gene ID" value="TraesCS6A02G300200"/>
</dbReference>
<evidence type="ECO:0000313" key="8">
    <source>
        <dbReference type="Proteomes" id="UP000019116"/>
    </source>
</evidence>
<dbReference type="Gramene" id="TraesRN6A0100767500.2">
    <property type="protein sequence ID" value="TraesRN6A0100767500.2"/>
    <property type="gene ID" value="TraesRN6A0100767500"/>
</dbReference>
<dbReference type="InterPro" id="IPR006571">
    <property type="entry name" value="TLDc_dom"/>
</dbReference>
<protein>
    <recommendedName>
        <fullName evidence="4">Oxidation resistance protein 1</fullName>
    </recommendedName>
</protein>
<feature type="region of interest" description="Disordered" evidence="5">
    <location>
        <begin position="114"/>
        <end position="170"/>
    </location>
</feature>
<evidence type="ECO:0000259" key="6">
    <source>
        <dbReference type="PROSITE" id="PS51886"/>
    </source>
</evidence>
<dbReference type="STRING" id="4565.A0A3B6NUA6"/>
<dbReference type="AlphaFoldDB" id="A0A3B6NUA6"/>
<evidence type="ECO:0000256" key="2">
    <source>
        <dbReference type="ARBA" id="ARBA00009540"/>
    </source>
</evidence>
<dbReference type="PROSITE" id="PS51886">
    <property type="entry name" value="TLDC"/>
    <property type="match status" value="1"/>
</dbReference>